<dbReference type="RefSeq" id="WP_345225948.1">
    <property type="nucleotide sequence ID" value="NZ_BAABHA010000010.1"/>
</dbReference>
<dbReference type="InterPro" id="IPR001763">
    <property type="entry name" value="Rhodanese-like_dom"/>
</dbReference>
<evidence type="ECO:0000313" key="3">
    <source>
        <dbReference type="EMBL" id="GAA4387005.1"/>
    </source>
</evidence>
<feature type="signal peptide" evidence="1">
    <location>
        <begin position="1"/>
        <end position="25"/>
    </location>
</feature>
<accession>A0ABP8J8S1</accession>
<dbReference type="PANTHER" id="PTHR43031">
    <property type="entry name" value="FAD-DEPENDENT OXIDOREDUCTASE"/>
    <property type="match status" value="1"/>
</dbReference>
<dbReference type="PROSITE" id="PS51257">
    <property type="entry name" value="PROKAR_LIPOPROTEIN"/>
    <property type="match status" value="1"/>
</dbReference>
<dbReference type="Pfam" id="PF00581">
    <property type="entry name" value="Rhodanese"/>
    <property type="match status" value="1"/>
</dbReference>
<dbReference type="PROSITE" id="PS50206">
    <property type="entry name" value="RHODANESE_3"/>
    <property type="match status" value="1"/>
</dbReference>
<keyword evidence="1" id="KW-0732">Signal</keyword>
<name>A0ABP8J8S1_9BACT</name>
<dbReference type="InterPro" id="IPR050229">
    <property type="entry name" value="GlpE_sulfurtransferase"/>
</dbReference>
<evidence type="ECO:0000313" key="4">
    <source>
        <dbReference type="Proteomes" id="UP001500454"/>
    </source>
</evidence>
<protein>
    <recommendedName>
        <fullName evidence="2">Rhodanese domain-containing protein</fullName>
    </recommendedName>
</protein>
<reference evidence="4" key="1">
    <citation type="journal article" date="2019" name="Int. J. Syst. Evol. Microbiol.">
        <title>The Global Catalogue of Microorganisms (GCM) 10K type strain sequencing project: providing services to taxonomists for standard genome sequencing and annotation.</title>
        <authorList>
            <consortium name="The Broad Institute Genomics Platform"/>
            <consortium name="The Broad Institute Genome Sequencing Center for Infectious Disease"/>
            <person name="Wu L."/>
            <person name="Ma J."/>
        </authorList>
    </citation>
    <scope>NUCLEOTIDE SEQUENCE [LARGE SCALE GENOMIC DNA]</scope>
    <source>
        <strain evidence="4">JCM 17924</strain>
    </source>
</reference>
<sequence length="126" mass="13374">MKNRILFLFSVLLLVGSTASGCAQAQTLDAQQVQRVLAKPNVVLLDVRTPDEFATGHVRGARNLNFLSTDFTDQVAKLDPNATYVVYCASGNRSGKAAALMQQNGFKNVMNAGGFPALKAGGLATE</sequence>
<evidence type="ECO:0000259" key="2">
    <source>
        <dbReference type="PROSITE" id="PS50206"/>
    </source>
</evidence>
<dbReference type="CDD" id="cd00158">
    <property type="entry name" value="RHOD"/>
    <property type="match status" value="1"/>
</dbReference>
<gene>
    <name evidence="3" type="ORF">GCM10023186_32230</name>
</gene>
<dbReference type="SMART" id="SM00450">
    <property type="entry name" value="RHOD"/>
    <property type="match status" value="1"/>
</dbReference>
<organism evidence="3 4">
    <name type="scientific">Hymenobacter koreensis</name>
    <dbReference type="NCBI Taxonomy" id="1084523"/>
    <lineage>
        <taxon>Bacteria</taxon>
        <taxon>Pseudomonadati</taxon>
        <taxon>Bacteroidota</taxon>
        <taxon>Cytophagia</taxon>
        <taxon>Cytophagales</taxon>
        <taxon>Hymenobacteraceae</taxon>
        <taxon>Hymenobacter</taxon>
    </lineage>
</organism>
<keyword evidence="4" id="KW-1185">Reference proteome</keyword>
<evidence type="ECO:0000256" key="1">
    <source>
        <dbReference type="SAM" id="SignalP"/>
    </source>
</evidence>
<dbReference type="Proteomes" id="UP001500454">
    <property type="component" value="Unassembled WGS sequence"/>
</dbReference>
<dbReference type="EMBL" id="BAABHA010000010">
    <property type="protein sequence ID" value="GAA4387005.1"/>
    <property type="molecule type" value="Genomic_DNA"/>
</dbReference>
<dbReference type="PANTHER" id="PTHR43031:SF1">
    <property type="entry name" value="PYRIDINE NUCLEOTIDE-DISULPHIDE OXIDOREDUCTASE"/>
    <property type="match status" value="1"/>
</dbReference>
<feature type="chain" id="PRO_5047398292" description="Rhodanese domain-containing protein" evidence="1">
    <location>
        <begin position="26"/>
        <end position="126"/>
    </location>
</feature>
<dbReference type="InterPro" id="IPR036873">
    <property type="entry name" value="Rhodanese-like_dom_sf"/>
</dbReference>
<comment type="caution">
    <text evidence="3">The sequence shown here is derived from an EMBL/GenBank/DDBJ whole genome shotgun (WGS) entry which is preliminary data.</text>
</comment>
<dbReference type="SUPFAM" id="SSF52821">
    <property type="entry name" value="Rhodanese/Cell cycle control phosphatase"/>
    <property type="match status" value="1"/>
</dbReference>
<feature type="domain" description="Rhodanese" evidence="2">
    <location>
        <begin position="38"/>
        <end position="126"/>
    </location>
</feature>
<dbReference type="Gene3D" id="3.40.250.10">
    <property type="entry name" value="Rhodanese-like domain"/>
    <property type="match status" value="1"/>
</dbReference>
<proteinExistence type="predicted"/>